<sequence>MSRRLERWRGRLVADRPEVVVCRGGDCGSRRKHPGFDHAAQLERIRDELRGAPVTVSISKCLDECEHANVVVVTPGGPAAGTAPVWVGSVLDDATTDGIIEWVRSTGGFGDPPEAVQAHRFVATHGGRIRRTGAVRSR</sequence>
<evidence type="ECO:0000313" key="2">
    <source>
        <dbReference type="Proteomes" id="UP000295344"/>
    </source>
</evidence>
<name>A0A4R7FKN1_9MICO</name>
<organism evidence="1 2">
    <name type="scientific">Amnibacterium kyonggiense</name>
    <dbReference type="NCBI Taxonomy" id="595671"/>
    <lineage>
        <taxon>Bacteria</taxon>
        <taxon>Bacillati</taxon>
        <taxon>Actinomycetota</taxon>
        <taxon>Actinomycetes</taxon>
        <taxon>Micrococcales</taxon>
        <taxon>Microbacteriaceae</taxon>
        <taxon>Amnibacterium</taxon>
    </lineage>
</organism>
<keyword evidence="2" id="KW-1185">Reference proteome</keyword>
<protein>
    <recommendedName>
        <fullName evidence="3">(2Fe-2S) ferredoxin</fullName>
    </recommendedName>
</protein>
<dbReference type="Proteomes" id="UP000295344">
    <property type="component" value="Unassembled WGS sequence"/>
</dbReference>
<proteinExistence type="predicted"/>
<dbReference type="AlphaFoldDB" id="A0A4R7FKN1"/>
<dbReference type="RefSeq" id="WP_162850786.1">
    <property type="nucleotide sequence ID" value="NZ_BAAARP010000002.1"/>
</dbReference>
<gene>
    <name evidence="1" type="ORF">CLV52_1846</name>
</gene>
<evidence type="ECO:0000313" key="1">
    <source>
        <dbReference type="EMBL" id="TDS76907.1"/>
    </source>
</evidence>
<evidence type="ECO:0008006" key="3">
    <source>
        <dbReference type="Google" id="ProtNLM"/>
    </source>
</evidence>
<comment type="caution">
    <text evidence="1">The sequence shown here is derived from an EMBL/GenBank/DDBJ whole genome shotgun (WGS) entry which is preliminary data.</text>
</comment>
<dbReference type="EMBL" id="SOAM01000002">
    <property type="protein sequence ID" value="TDS76907.1"/>
    <property type="molecule type" value="Genomic_DNA"/>
</dbReference>
<accession>A0A4R7FKN1</accession>
<reference evidence="1 2" key="1">
    <citation type="submission" date="2019-03" db="EMBL/GenBank/DDBJ databases">
        <title>Genomic Encyclopedia of Archaeal and Bacterial Type Strains, Phase II (KMG-II): from individual species to whole genera.</title>
        <authorList>
            <person name="Goeker M."/>
        </authorList>
    </citation>
    <scope>NUCLEOTIDE SEQUENCE [LARGE SCALE GENOMIC DNA]</scope>
    <source>
        <strain evidence="1 2">DSM 24782</strain>
    </source>
</reference>